<dbReference type="EMBL" id="BAABFT010000026">
    <property type="protein sequence ID" value="GAA4340571.1"/>
    <property type="molecule type" value="Genomic_DNA"/>
</dbReference>
<evidence type="ECO:0000313" key="7">
    <source>
        <dbReference type="Proteomes" id="UP001500582"/>
    </source>
</evidence>
<dbReference type="SUPFAM" id="SSF52833">
    <property type="entry name" value="Thioredoxin-like"/>
    <property type="match status" value="1"/>
</dbReference>
<dbReference type="PROSITE" id="PS00194">
    <property type="entry name" value="THIOREDOXIN_1"/>
    <property type="match status" value="1"/>
</dbReference>
<dbReference type="InterPro" id="IPR013766">
    <property type="entry name" value="Thioredoxin_domain"/>
</dbReference>
<dbReference type="RefSeq" id="WP_345214167.1">
    <property type="nucleotide sequence ID" value="NZ_BAABFT010000026.1"/>
</dbReference>
<gene>
    <name evidence="6" type="ORF">GCM10023149_52090</name>
</gene>
<keyword evidence="3" id="KW-1015">Disulfide bond</keyword>
<dbReference type="PANTHER" id="PTHR42852">
    <property type="entry name" value="THIOL:DISULFIDE INTERCHANGE PROTEIN DSBE"/>
    <property type="match status" value="1"/>
</dbReference>
<feature type="domain" description="Thioredoxin" evidence="5">
    <location>
        <begin position="222"/>
        <end position="367"/>
    </location>
</feature>
<evidence type="ECO:0000256" key="2">
    <source>
        <dbReference type="ARBA" id="ARBA00022748"/>
    </source>
</evidence>
<comment type="subcellular location">
    <subcellularLocation>
        <location evidence="1">Cell envelope</location>
    </subcellularLocation>
</comment>
<proteinExistence type="predicted"/>
<organism evidence="6 7">
    <name type="scientific">Mucilaginibacter gynuensis</name>
    <dbReference type="NCBI Taxonomy" id="1302236"/>
    <lineage>
        <taxon>Bacteria</taxon>
        <taxon>Pseudomonadati</taxon>
        <taxon>Bacteroidota</taxon>
        <taxon>Sphingobacteriia</taxon>
        <taxon>Sphingobacteriales</taxon>
        <taxon>Sphingobacteriaceae</taxon>
        <taxon>Mucilaginibacter</taxon>
    </lineage>
</organism>
<dbReference type="Pfam" id="PF14289">
    <property type="entry name" value="DUF4369"/>
    <property type="match status" value="1"/>
</dbReference>
<dbReference type="PROSITE" id="PS51352">
    <property type="entry name" value="THIOREDOXIN_2"/>
    <property type="match status" value="1"/>
</dbReference>
<dbReference type="InterPro" id="IPR000866">
    <property type="entry name" value="AhpC/TSA"/>
</dbReference>
<dbReference type="InterPro" id="IPR017937">
    <property type="entry name" value="Thioredoxin_CS"/>
</dbReference>
<evidence type="ECO:0000256" key="3">
    <source>
        <dbReference type="ARBA" id="ARBA00023157"/>
    </source>
</evidence>
<protein>
    <recommendedName>
        <fullName evidence="5">Thioredoxin domain-containing protein</fullName>
    </recommendedName>
</protein>
<keyword evidence="4" id="KW-0676">Redox-active center</keyword>
<dbReference type="Proteomes" id="UP001500582">
    <property type="component" value="Unassembled WGS sequence"/>
</dbReference>
<evidence type="ECO:0000313" key="6">
    <source>
        <dbReference type="EMBL" id="GAA4340571.1"/>
    </source>
</evidence>
<dbReference type="InterPro" id="IPR025380">
    <property type="entry name" value="DUF4369"/>
</dbReference>
<keyword evidence="7" id="KW-1185">Reference proteome</keyword>
<sequence>MKRLLSVSLLIFCCCFLSCKHDDGIYIKGDVKGIGDRYVYLYRNFSDHKPIDSVRATDGKFEFSLHPDTSFTPVLAYITYADEKNKQQNLAVINPYETKGDEVHLYADFLLEKGEITLTGDLAKKRGGVTLANGTQNDFTFKNITLPYIRISGDTNRRAAQFNRIKKLVADKPDAYWVMYAMSNLKYSFNKSQVSAIYNGFDKGLRQSYEGRKLKQFLDERPATEDQFFNSVFADKDGRQVNLVDSTKKLNMVVFWASWCGPCRREIPGLKKIASEFNDTGLRLVSVSIDKDKAAWLKAMEQENMSWQQLIVPKADFSTAEARYNLGSIPQIYLVSNKNHIVKKVMGFSEGNEAVMKTFIRDYLAKN</sequence>
<dbReference type="Pfam" id="PF00578">
    <property type="entry name" value="AhpC-TSA"/>
    <property type="match status" value="1"/>
</dbReference>
<dbReference type="InterPro" id="IPR050553">
    <property type="entry name" value="Thioredoxin_ResA/DsbE_sf"/>
</dbReference>
<dbReference type="InterPro" id="IPR036249">
    <property type="entry name" value="Thioredoxin-like_sf"/>
</dbReference>
<dbReference type="PANTHER" id="PTHR42852:SF6">
    <property type="entry name" value="THIOL:DISULFIDE INTERCHANGE PROTEIN DSBE"/>
    <property type="match status" value="1"/>
</dbReference>
<evidence type="ECO:0000256" key="4">
    <source>
        <dbReference type="ARBA" id="ARBA00023284"/>
    </source>
</evidence>
<evidence type="ECO:0000256" key="1">
    <source>
        <dbReference type="ARBA" id="ARBA00004196"/>
    </source>
</evidence>
<accession>A0ABP8HKM1</accession>
<dbReference type="CDD" id="cd02966">
    <property type="entry name" value="TlpA_like_family"/>
    <property type="match status" value="1"/>
</dbReference>
<name>A0ABP8HKM1_9SPHI</name>
<comment type="caution">
    <text evidence="6">The sequence shown here is derived from an EMBL/GenBank/DDBJ whole genome shotgun (WGS) entry which is preliminary data.</text>
</comment>
<keyword evidence="2" id="KW-0201">Cytochrome c-type biogenesis</keyword>
<dbReference type="Gene3D" id="3.40.30.10">
    <property type="entry name" value="Glutaredoxin"/>
    <property type="match status" value="1"/>
</dbReference>
<reference evidence="7" key="1">
    <citation type="journal article" date="2019" name="Int. J. Syst. Evol. Microbiol.">
        <title>The Global Catalogue of Microorganisms (GCM) 10K type strain sequencing project: providing services to taxonomists for standard genome sequencing and annotation.</title>
        <authorList>
            <consortium name="The Broad Institute Genomics Platform"/>
            <consortium name="The Broad Institute Genome Sequencing Center for Infectious Disease"/>
            <person name="Wu L."/>
            <person name="Ma J."/>
        </authorList>
    </citation>
    <scope>NUCLEOTIDE SEQUENCE [LARGE SCALE GENOMIC DNA]</scope>
    <source>
        <strain evidence="7">JCM 17705</strain>
    </source>
</reference>
<evidence type="ECO:0000259" key="5">
    <source>
        <dbReference type="PROSITE" id="PS51352"/>
    </source>
</evidence>